<dbReference type="GO" id="GO:0004477">
    <property type="term" value="F:methenyltetrahydrofolate cyclohydrolase activity"/>
    <property type="evidence" value="ECO:0007669"/>
    <property type="project" value="UniProtKB-EC"/>
</dbReference>
<comment type="subunit">
    <text evidence="4">Homodimer.</text>
</comment>
<evidence type="ECO:0000256" key="5">
    <source>
        <dbReference type="ARBA" id="ARBA00012295"/>
    </source>
</evidence>
<organism evidence="21 22">
    <name type="scientific">Parthenolecanium corni</name>
    <dbReference type="NCBI Taxonomy" id="536013"/>
    <lineage>
        <taxon>Eukaryota</taxon>
        <taxon>Metazoa</taxon>
        <taxon>Ecdysozoa</taxon>
        <taxon>Arthropoda</taxon>
        <taxon>Hexapoda</taxon>
        <taxon>Insecta</taxon>
        <taxon>Pterygota</taxon>
        <taxon>Neoptera</taxon>
        <taxon>Paraneoptera</taxon>
        <taxon>Hemiptera</taxon>
        <taxon>Sternorrhyncha</taxon>
        <taxon>Coccoidea</taxon>
        <taxon>Coccidae</taxon>
        <taxon>Parthenolecanium</taxon>
    </lineage>
</organism>
<dbReference type="GO" id="GO:0004329">
    <property type="term" value="F:formate-tetrahydrofolate ligase activity"/>
    <property type="evidence" value="ECO:0007669"/>
    <property type="project" value="UniProtKB-EC"/>
</dbReference>
<dbReference type="Gene3D" id="3.40.50.10860">
    <property type="entry name" value="Leucine Dehydrogenase, chain A, domain 1"/>
    <property type="match status" value="1"/>
</dbReference>
<evidence type="ECO:0000256" key="11">
    <source>
        <dbReference type="ARBA" id="ARBA00022741"/>
    </source>
</evidence>
<comment type="catalytic activity">
    <reaction evidence="17">
        <text>(6R)-5,10-methenyltetrahydrofolate + H2O = (6R)-10-formyltetrahydrofolate + H(+)</text>
        <dbReference type="Rhea" id="RHEA:23700"/>
        <dbReference type="ChEBI" id="CHEBI:15377"/>
        <dbReference type="ChEBI" id="CHEBI:15378"/>
        <dbReference type="ChEBI" id="CHEBI:57455"/>
        <dbReference type="ChEBI" id="CHEBI:195366"/>
        <dbReference type="EC" id="3.5.4.9"/>
    </reaction>
</comment>
<evidence type="ECO:0000313" key="22">
    <source>
        <dbReference type="Proteomes" id="UP001367676"/>
    </source>
</evidence>
<accession>A0AAN9T8J7</accession>
<keyword evidence="10" id="KW-0436">Ligase</keyword>
<dbReference type="FunFam" id="3.10.410.10:FF:000001">
    <property type="entry name" value="Putative formate--tetrahydrofolate ligase"/>
    <property type="match status" value="1"/>
</dbReference>
<dbReference type="GO" id="GO:0005829">
    <property type="term" value="C:cytosol"/>
    <property type="evidence" value="ECO:0007669"/>
    <property type="project" value="TreeGrafter"/>
</dbReference>
<dbReference type="InterPro" id="IPR036291">
    <property type="entry name" value="NAD(P)-bd_dom_sf"/>
</dbReference>
<protein>
    <recommendedName>
        <fullName evidence="8">C-1-tetrahydrofolate synthase, cytoplasmic</fullName>
        <ecNumber evidence="7">1.5.1.5</ecNumber>
        <ecNumber evidence="6">3.5.4.9</ecNumber>
        <ecNumber evidence="5">6.3.4.3</ecNumber>
    </recommendedName>
</protein>
<dbReference type="PANTHER" id="PTHR48099:SF5">
    <property type="entry name" value="C-1-TETRAHYDROFOLATE SYNTHASE, CYTOPLASMIC"/>
    <property type="match status" value="1"/>
</dbReference>
<dbReference type="InterPro" id="IPR020631">
    <property type="entry name" value="THF_DH/CycHdrlase_NAD-bd_dom"/>
</dbReference>
<evidence type="ECO:0000256" key="7">
    <source>
        <dbReference type="ARBA" id="ARBA00012859"/>
    </source>
</evidence>
<dbReference type="EC" id="6.3.4.3" evidence="5"/>
<dbReference type="InterPro" id="IPR000559">
    <property type="entry name" value="Formate_THF_ligase"/>
</dbReference>
<dbReference type="AlphaFoldDB" id="A0AAN9T8J7"/>
<dbReference type="EMBL" id="JBBCAQ010000035">
    <property type="protein sequence ID" value="KAK7578105.1"/>
    <property type="molecule type" value="Genomic_DNA"/>
</dbReference>
<dbReference type="PROSITE" id="PS00721">
    <property type="entry name" value="FTHFS_1"/>
    <property type="match status" value="1"/>
</dbReference>
<dbReference type="PROSITE" id="PS00722">
    <property type="entry name" value="FTHFS_2"/>
    <property type="match status" value="1"/>
</dbReference>
<evidence type="ECO:0000256" key="4">
    <source>
        <dbReference type="ARBA" id="ARBA00011738"/>
    </source>
</evidence>
<evidence type="ECO:0000256" key="2">
    <source>
        <dbReference type="ARBA" id="ARBA00005559"/>
    </source>
</evidence>
<dbReference type="InterPro" id="IPR027417">
    <property type="entry name" value="P-loop_NTPase"/>
</dbReference>
<dbReference type="Pfam" id="PF00763">
    <property type="entry name" value="THF_DHG_CYH"/>
    <property type="match status" value="1"/>
</dbReference>
<dbReference type="HAMAP" id="MF_01543">
    <property type="entry name" value="FTHFS"/>
    <property type="match status" value="1"/>
</dbReference>
<dbReference type="Gene3D" id="3.40.50.720">
    <property type="entry name" value="NAD(P)-binding Rossmann-like Domain"/>
    <property type="match status" value="1"/>
</dbReference>
<dbReference type="SUPFAM" id="SSF51735">
    <property type="entry name" value="NAD(P)-binding Rossmann-fold domains"/>
    <property type="match status" value="1"/>
</dbReference>
<comment type="catalytic activity">
    <reaction evidence="18">
        <text>(6S)-5,6,7,8-tetrahydrofolate + formate + ATP = (6R)-10-formyltetrahydrofolate + ADP + phosphate</text>
        <dbReference type="Rhea" id="RHEA:20221"/>
        <dbReference type="ChEBI" id="CHEBI:15740"/>
        <dbReference type="ChEBI" id="CHEBI:30616"/>
        <dbReference type="ChEBI" id="CHEBI:43474"/>
        <dbReference type="ChEBI" id="CHEBI:57453"/>
        <dbReference type="ChEBI" id="CHEBI:195366"/>
        <dbReference type="ChEBI" id="CHEBI:456216"/>
        <dbReference type="EC" id="6.3.4.3"/>
    </reaction>
</comment>
<evidence type="ECO:0000256" key="14">
    <source>
        <dbReference type="ARBA" id="ARBA00022857"/>
    </source>
</evidence>
<dbReference type="GO" id="GO:0005524">
    <property type="term" value="F:ATP binding"/>
    <property type="evidence" value="ECO:0007669"/>
    <property type="project" value="UniProtKB-KW"/>
</dbReference>
<comment type="similarity">
    <text evidence="2">In the N-terminal section; belongs to the tetrahydrofolate dehydrogenase/cyclohydrolase family.</text>
</comment>
<dbReference type="Gene3D" id="3.40.50.300">
    <property type="entry name" value="P-loop containing nucleotide triphosphate hydrolases"/>
    <property type="match status" value="2"/>
</dbReference>
<dbReference type="EC" id="3.5.4.9" evidence="6"/>
<keyword evidence="16" id="KW-0511">Multifunctional enzyme</keyword>
<dbReference type="CDD" id="cd00477">
    <property type="entry name" value="FTHFS"/>
    <property type="match status" value="1"/>
</dbReference>
<dbReference type="EC" id="1.5.1.5" evidence="7"/>
<keyword evidence="12" id="KW-0378">Hydrolase</keyword>
<evidence type="ECO:0000256" key="10">
    <source>
        <dbReference type="ARBA" id="ARBA00022598"/>
    </source>
</evidence>
<keyword evidence="22" id="KW-1185">Reference proteome</keyword>
<gene>
    <name evidence="21" type="ORF">V9T40_010310</name>
</gene>
<comment type="caution">
    <text evidence="21">The sequence shown here is derived from an EMBL/GenBank/DDBJ whole genome shotgun (WGS) entry which is preliminary data.</text>
</comment>
<dbReference type="InterPro" id="IPR000672">
    <property type="entry name" value="THF_DH/CycHdrlase"/>
</dbReference>
<evidence type="ECO:0000256" key="3">
    <source>
        <dbReference type="ARBA" id="ARBA00006985"/>
    </source>
</evidence>
<reference evidence="21 22" key="1">
    <citation type="submission" date="2024-03" db="EMBL/GenBank/DDBJ databases">
        <title>Adaptation during the transition from Ophiocordyceps entomopathogen to insect associate is accompanied by gene loss and intensified selection.</title>
        <authorList>
            <person name="Ward C.M."/>
            <person name="Onetto C.A."/>
            <person name="Borneman A.R."/>
        </authorList>
    </citation>
    <scope>NUCLEOTIDE SEQUENCE [LARGE SCALE GENOMIC DNA]</scope>
    <source>
        <strain evidence="21">AWRI1</strain>
        <tissue evidence="21">Single Adult Female</tissue>
    </source>
</reference>
<evidence type="ECO:0000256" key="17">
    <source>
        <dbReference type="ARBA" id="ARBA00036357"/>
    </source>
</evidence>
<dbReference type="InterPro" id="IPR020630">
    <property type="entry name" value="THF_DH/CycHdrlase_cat_dom"/>
</dbReference>
<dbReference type="PRINTS" id="PR00085">
    <property type="entry name" value="THFDHDRGNASE"/>
</dbReference>
<feature type="domain" description="Tetrahydrofolate dehydrogenase/cyclohydrolase NAD(P)-binding" evidence="20">
    <location>
        <begin position="150"/>
        <end position="297"/>
    </location>
</feature>
<evidence type="ECO:0000256" key="8">
    <source>
        <dbReference type="ARBA" id="ARBA00017592"/>
    </source>
</evidence>
<dbReference type="Gene3D" id="3.10.410.10">
    <property type="entry name" value="Formyltetrahydrofolate synthetase, domain 3"/>
    <property type="match status" value="1"/>
</dbReference>
<evidence type="ECO:0000256" key="18">
    <source>
        <dbReference type="ARBA" id="ARBA00049033"/>
    </source>
</evidence>
<name>A0AAN9T8J7_9HEMI</name>
<dbReference type="FunFam" id="3.40.50.300:FF:000245">
    <property type="entry name" value="C-1-tetrahydrofolate synthase, cytoplasmic"/>
    <property type="match status" value="1"/>
</dbReference>
<dbReference type="InterPro" id="IPR046346">
    <property type="entry name" value="Aminoacid_DH-like_N_sf"/>
</dbReference>
<dbReference type="Pfam" id="PF02882">
    <property type="entry name" value="THF_DHG_CYH_C"/>
    <property type="match status" value="1"/>
</dbReference>
<evidence type="ECO:0000256" key="13">
    <source>
        <dbReference type="ARBA" id="ARBA00022840"/>
    </source>
</evidence>
<dbReference type="GO" id="GO:0035999">
    <property type="term" value="P:tetrahydrofolate interconversion"/>
    <property type="evidence" value="ECO:0007669"/>
    <property type="project" value="TreeGrafter"/>
</dbReference>
<keyword evidence="11" id="KW-0547">Nucleotide-binding</keyword>
<evidence type="ECO:0000256" key="9">
    <source>
        <dbReference type="ARBA" id="ARBA00022563"/>
    </source>
</evidence>
<dbReference type="Proteomes" id="UP001367676">
    <property type="component" value="Unassembled WGS sequence"/>
</dbReference>
<evidence type="ECO:0000256" key="1">
    <source>
        <dbReference type="ARBA" id="ARBA00004777"/>
    </source>
</evidence>
<keyword evidence="15" id="KW-0560">Oxidoreductase</keyword>
<keyword evidence="14" id="KW-0521">NADP</keyword>
<comment type="similarity">
    <text evidence="3">In the C-terminal section; belongs to the formate--tetrahydrofolate ligase family.</text>
</comment>
<feature type="domain" description="Tetrahydrofolate dehydrogenase/cyclohydrolase catalytic" evidence="19">
    <location>
        <begin position="12"/>
        <end position="130"/>
    </location>
</feature>
<comment type="pathway">
    <text evidence="1">One-carbon metabolism; tetrahydrofolate interconversion.</text>
</comment>
<dbReference type="CDD" id="cd01080">
    <property type="entry name" value="NAD_bind_m-THF_DH_Cyclohyd"/>
    <property type="match status" value="1"/>
</dbReference>
<proteinExistence type="inferred from homology"/>
<dbReference type="PANTHER" id="PTHR48099">
    <property type="entry name" value="C-1-TETRAHYDROFOLATE SYNTHASE, CYTOPLASMIC-RELATED"/>
    <property type="match status" value="1"/>
</dbReference>
<dbReference type="PROSITE" id="PS00767">
    <property type="entry name" value="THF_DHG_CYH_2"/>
    <property type="match status" value="1"/>
</dbReference>
<dbReference type="Pfam" id="PF01268">
    <property type="entry name" value="FTHFS"/>
    <property type="match status" value="1"/>
</dbReference>
<dbReference type="FunFam" id="3.40.50.720:FF:000006">
    <property type="entry name" value="Bifunctional protein FolD"/>
    <property type="match status" value="1"/>
</dbReference>
<dbReference type="SUPFAM" id="SSF52540">
    <property type="entry name" value="P-loop containing nucleoside triphosphate hydrolases"/>
    <property type="match status" value="1"/>
</dbReference>
<dbReference type="FunFam" id="3.40.50.10860:FF:000005">
    <property type="entry name" value="C-1-tetrahydrofolate synthase, cytoplasmic, putative"/>
    <property type="match status" value="1"/>
</dbReference>
<keyword evidence="13" id="KW-0067">ATP-binding</keyword>
<evidence type="ECO:0000259" key="20">
    <source>
        <dbReference type="Pfam" id="PF02882"/>
    </source>
</evidence>
<sequence length="940" mass="101187">MEGTTKSSHKILSGTQTAKEIRESLKNEVTEMKSKFDGYQPGLAIIQVGGRQDSNVYIRMKIKAAAEIGIKCVHHHLPNSATQMQILNLINELNNDHLVHGIIVQMPLDCVNEVDSHLITDSVSPGKDVDGLHTVNEGKLAVGDLTGFIPCTPNGVLELIKRSGINISGTKTVVIGRSKILGTPASELLKWHNATVTIVHSKSKNIEKIVSEADILIVAIGKPEYVRGSWIKPGAVVIDCGINAIPDETKQSGQRLVGDVNYAEAFEVAGYITPVPGGVGPMTVAMLMKNTVLSAQSAVQKLTVKDWSLSRLPLNILRPVPSDIEIARAQIPKDISYLGHEIGLLPKEISLYGNKKAKISLSVLKRLHNQKDGKYVVVAGITPTPLGEGKSTTTMGLVQALAAHKARNAIACVRQPSQGPTFGIKGGAAGGGYAQVIPMEEFNLHLTGDIHAVTAANNLLAAQIDARAFHESTQSDIALYSRLVPKINNSRKFSAIQLRRLQRLGINKTEPDSLTEDEIKRFSRLNINRDTISWNRVIDTNDRFLREITIGESATEKGFTRKAQFDISVASEIMAILALATSLGDLKERLSRIVVAQSLDGDDITADDLGITGALAVLLRESIEPTLMQTLEGTPVLVHAGPFANIAHGCSSVVADLIGLKLVGENGFVVTEAGFGSDIGMEKFFNIKCRTSGCKPDTVVLVATVRALKMHGGGSAVVSGQPLKSEYTQENVELVTKGCENLKKHIENANKYGIPVVVAVNAMKSDTENEWNVIKKECAESGAAEVVICSHWSDGGAGATDLAEAVINASNTNQNNFRFLYDVNQTFLTKIRTIAQEMYGAVDISVPSEVVEKFQQYEQKGYGHLPVCMAKTALSLSGDPSIKGVPVDYVLPIKDVYLSAGAGFLVVIAGEISKMPGLPTRPCIYDIDLDVETGQIEGLF</sequence>
<dbReference type="InterPro" id="IPR020628">
    <property type="entry name" value="Formate_THF_ligase_CS"/>
</dbReference>
<dbReference type="HAMAP" id="MF_01576">
    <property type="entry name" value="THF_DHG_CYH"/>
    <property type="match status" value="1"/>
</dbReference>
<evidence type="ECO:0000256" key="6">
    <source>
        <dbReference type="ARBA" id="ARBA00012776"/>
    </source>
</evidence>
<evidence type="ECO:0000256" key="15">
    <source>
        <dbReference type="ARBA" id="ARBA00023002"/>
    </source>
</evidence>
<dbReference type="SUPFAM" id="SSF53223">
    <property type="entry name" value="Aminoacid dehydrogenase-like, N-terminal domain"/>
    <property type="match status" value="1"/>
</dbReference>
<evidence type="ECO:0000259" key="19">
    <source>
        <dbReference type="Pfam" id="PF00763"/>
    </source>
</evidence>
<evidence type="ECO:0000256" key="16">
    <source>
        <dbReference type="ARBA" id="ARBA00023268"/>
    </source>
</evidence>
<evidence type="ECO:0000313" key="21">
    <source>
        <dbReference type="EMBL" id="KAK7578105.1"/>
    </source>
</evidence>
<dbReference type="GO" id="GO:0004488">
    <property type="term" value="F:methylenetetrahydrofolate dehydrogenase (NADP+) activity"/>
    <property type="evidence" value="ECO:0007669"/>
    <property type="project" value="UniProtKB-EC"/>
</dbReference>
<keyword evidence="9" id="KW-0554">One-carbon metabolism</keyword>
<dbReference type="FunFam" id="3.40.50.300:FF:001522">
    <property type="entry name" value="Probable MIS1-C1-tetrahydrofolate synthase, mitochondrial"/>
    <property type="match status" value="1"/>
</dbReference>
<dbReference type="PROSITE" id="PS00766">
    <property type="entry name" value="THF_DHG_CYH_1"/>
    <property type="match status" value="1"/>
</dbReference>
<dbReference type="InterPro" id="IPR020867">
    <property type="entry name" value="THF_DH/CycHdrlase_CS"/>
</dbReference>
<evidence type="ECO:0000256" key="12">
    <source>
        <dbReference type="ARBA" id="ARBA00022801"/>
    </source>
</evidence>